<feature type="compositionally biased region" description="Low complexity" evidence="1">
    <location>
        <begin position="8"/>
        <end position="22"/>
    </location>
</feature>
<feature type="region of interest" description="Disordered" evidence="1">
    <location>
        <begin position="941"/>
        <end position="1012"/>
    </location>
</feature>
<feature type="compositionally biased region" description="Pro residues" evidence="1">
    <location>
        <begin position="411"/>
        <end position="429"/>
    </location>
</feature>
<feature type="compositionally biased region" description="Polar residues" evidence="1">
    <location>
        <begin position="782"/>
        <end position="791"/>
    </location>
</feature>
<feature type="compositionally biased region" description="Pro residues" evidence="1">
    <location>
        <begin position="77"/>
        <end position="90"/>
    </location>
</feature>
<feature type="region of interest" description="Disordered" evidence="1">
    <location>
        <begin position="1"/>
        <end position="28"/>
    </location>
</feature>
<feature type="region of interest" description="Disordered" evidence="1">
    <location>
        <begin position="572"/>
        <end position="911"/>
    </location>
</feature>
<feature type="compositionally biased region" description="Basic and acidic residues" evidence="1">
    <location>
        <begin position="887"/>
        <end position="906"/>
    </location>
</feature>
<dbReference type="WBParaSite" id="PSU_v2.g11605.t1">
    <property type="protein sequence ID" value="PSU_v2.g11605.t1"/>
    <property type="gene ID" value="PSU_v2.g11605"/>
</dbReference>
<dbReference type="InterPro" id="IPR015671">
    <property type="entry name" value="GSCR1_dom"/>
</dbReference>
<proteinExistence type="predicted"/>
<feature type="compositionally biased region" description="Basic residues" evidence="1">
    <location>
        <begin position="484"/>
        <end position="494"/>
    </location>
</feature>
<feature type="compositionally biased region" description="Basic and acidic residues" evidence="1">
    <location>
        <begin position="605"/>
        <end position="623"/>
    </location>
</feature>
<dbReference type="AlphaFoldDB" id="A0A914Y195"/>
<name>A0A914Y195_9BILA</name>
<protein>
    <submittedName>
        <fullName evidence="4">GLTSCR protein conserved domain-containing protein</fullName>
    </submittedName>
</protein>
<feature type="compositionally biased region" description="Basic and acidic residues" evidence="1">
    <location>
        <begin position="818"/>
        <end position="832"/>
    </location>
</feature>
<feature type="compositionally biased region" description="Polar residues" evidence="1">
    <location>
        <begin position="533"/>
        <end position="544"/>
    </location>
</feature>
<feature type="compositionally biased region" description="Basic and acidic residues" evidence="1">
    <location>
        <begin position="715"/>
        <end position="762"/>
    </location>
</feature>
<evidence type="ECO:0000313" key="4">
    <source>
        <dbReference type="WBParaSite" id="PSU_v2.g11605.t1"/>
    </source>
</evidence>
<evidence type="ECO:0000313" key="3">
    <source>
        <dbReference type="Proteomes" id="UP000887577"/>
    </source>
</evidence>
<feature type="region of interest" description="Disordered" evidence="1">
    <location>
        <begin position="405"/>
        <end position="438"/>
    </location>
</feature>
<evidence type="ECO:0000256" key="1">
    <source>
        <dbReference type="SAM" id="MobiDB-lite"/>
    </source>
</evidence>
<feature type="compositionally biased region" description="Basic and acidic residues" evidence="1">
    <location>
        <begin position="980"/>
        <end position="997"/>
    </location>
</feature>
<feature type="compositionally biased region" description="Polar residues" evidence="1">
    <location>
        <begin position="632"/>
        <end position="642"/>
    </location>
</feature>
<feature type="region of interest" description="Disordered" evidence="1">
    <location>
        <begin position="1083"/>
        <end position="1147"/>
    </location>
</feature>
<feature type="compositionally biased region" description="Low complexity" evidence="1">
    <location>
        <begin position="91"/>
        <end position="103"/>
    </location>
</feature>
<feature type="region of interest" description="Disordered" evidence="1">
    <location>
        <begin position="124"/>
        <end position="163"/>
    </location>
</feature>
<feature type="compositionally biased region" description="Basic residues" evidence="1">
    <location>
        <begin position="1129"/>
        <end position="1138"/>
    </location>
</feature>
<feature type="domain" description="GLTSCR protein conserved" evidence="2">
    <location>
        <begin position="227"/>
        <end position="323"/>
    </location>
</feature>
<feature type="compositionally biased region" description="Low complexity" evidence="1">
    <location>
        <begin position="580"/>
        <end position="590"/>
    </location>
</feature>
<accession>A0A914Y195</accession>
<reference evidence="4" key="1">
    <citation type="submission" date="2022-11" db="UniProtKB">
        <authorList>
            <consortium name="WormBaseParasite"/>
        </authorList>
    </citation>
    <scope>IDENTIFICATION</scope>
</reference>
<dbReference type="PANTHER" id="PTHR48125">
    <property type="entry name" value="LP07818P1"/>
    <property type="match status" value="1"/>
</dbReference>
<feature type="region of interest" description="Disordered" evidence="1">
    <location>
        <begin position="450"/>
        <end position="556"/>
    </location>
</feature>
<feature type="region of interest" description="Disordered" evidence="1">
    <location>
        <begin position="1024"/>
        <end position="1046"/>
    </location>
</feature>
<feature type="compositionally biased region" description="Polar residues" evidence="1">
    <location>
        <begin position="1089"/>
        <end position="1104"/>
    </location>
</feature>
<feature type="region of interest" description="Disordered" evidence="1">
    <location>
        <begin position="74"/>
        <end position="103"/>
    </location>
</feature>
<feature type="compositionally biased region" description="Basic residues" evidence="1">
    <location>
        <begin position="863"/>
        <end position="886"/>
    </location>
</feature>
<feature type="compositionally biased region" description="Low complexity" evidence="1">
    <location>
        <begin position="1024"/>
        <end position="1040"/>
    </location>
</feature>
<dbReference type="PANTHER" id="PTHR48125:SF10">
    <property type="entry name" value="OS12G0136300 PROTEIN"/>
    <property type="match status" value="1"/>
</dbReference>
<feature type="compositionally biased region" description="Basic residues" evidence="1">
    <location>
        <begin position="646"/>
        <end position="661"/>
    </location>
</feature>
<dbReference type="Proteomes" id="UP000887577">
    <property type="component" value="Unplaced"/>
</dbReference>
<feature type="compositionally biased region" description="Basic and acidic residues" evidence="1">
    <location>
        <begin position="513"/>
        <end position="532"/>
    </location>
</feature>
<sequence length="1169" mass="131834">MNIPPPHVIQQQQQQQPTQQPPNESGGCRIVSQDANYLIVESNGTLMKAVNVRTENGTATYQILGPVDEKTLYQMKQPPPQLPPPPPPPSQSQQQQQKRIQPIQPSSSFKAENDEVVPAAVSDVVNSLSSSNKPKPQKKTPARSRNKKASEPPQAPAAAAVVEQKQVIKEKEEAKPTVICVPSASKEPPKPKIIFPPIAVSAKRVKDKTESRKKRIAEWIKKFKEVIATTDINSPFTDKEDVFNRLMPYGFHYEPEVSQKTMDKFEHELLRHRTHLYDRYKSIEGKMQQIFIRDTTRQNFDLEKNMLLAIDAEYERQQLEKDKALVQHDPYQFIRESDVLKTPSVNDEYVTETRRLLNLNKPKTFKPTKGFHFEPSHFDEQEFIKRKQKLIEEDEEKERKEKLAAFKKAHPPPPVHKPPPPKPTPPPIQTPKLPSKPAIEPVKINLKLQENTVPLNKEIPILKKPVVFTSSSESSSSDDDYVKKKTLKSKKSKSIRSSSPQKERKSKSPQKSKHTDPSVPKEKITSVPKEKAINSSIDKINNIHQPPIKTTIRKPMPPEFALYPSMNLSNYKIPKIGEQPSSPKSSLPIKPQEPVQKEQPIFIEPKPKEFLKPPEPQKVKENVVETLKIKKSSLSNSMDNIISSHKEKKEKHHHHHRHSSSSKKGERSNSVVSNHSTKSNHKSSENIERSGSLNRETSKVPSLVIKPPPSFKYPSENKTEETRIKEKEKEKSSKDKPLKDTTKAEEKSLKTKIEIPKPEIPKEPVQQPLKLKINFGPKKTVDSPSTSNPTKESIPPPPPPALSDTVTVKEHKKKDKKEKHSIESRKEKKVVEEAPPILEINEEKTNHIDEAAEEEEDKAAKEAKRKRKEEKKRQKAEKKQRKLEKKIKKEEQQESSKEETDVKPIPKIDSPPGDFLKFKFVLKVPPKLVAAEAPPLLPPFSISPPPPQLKQEPAAVETPKLKFTIPRNILPESSKKSKKEKKEKNRNLKRESPKFETEPNLEAPPPKIPRVKIKLGGAPQNLIAASSSSASASSTTTPIAIPSPPKPTTPALEAMVVVAAAEVVPKVEVPEEAAVVEKKKSVVEKQMENSENTASSPLQQQQHPQVDRPSMVGQPPTASIENVTAPPAKIRRLKKSKHGGSGFSDCSDVEETQVDLRLMTDRILSRCRD</sequence>
<evidence type="ECO:0000259" key="2">
    <source>
        <dbReference type="Pfam" id="PF15249"/>
    </source>
</evidence>
<feature type="compositionally biased region" description="Basic residues" evidence="1">
    <location>
        <begin position="135"/>
        <end position="147"/>
    </location>
</feature>
<dbReference type="Pfam" id="PF15249">
    <property type="entry name" value="GLTSCR1"/>
    <property type="match status" value="1"/>
</dbReference>
<organism evidence="3 4">
    <name type="scientific">Panagrolaimus superbus</name>
    <dbReference type="NCBI Taxonomy" id="310955"/>
    <lineage>
        <taxon>Eukaryota</taxon>
        <taxon>Metazoa</taxon>
        <taxon>Ecdysozoa</taxon>
        <taxon>Nematoda</taxon>
        <taxon>Chromadorea</taxon>
        <taxon>Rhabditida</taxon>
        <taxon>Tylenchina</taxon>
        <taxon>Panagrolaimomorpha</taxon>
        <taxon>Panagrolaimoidea</taxon>
        <taxon>Panagrolaimidae</taxon>
        <taxon>Panagrolaimus</taxon>
    </lineage>
</organism>
<keyword evidence="3" id="KW-1185">Reference proteome</keyword>
<feature type="compositionally biased region" description="Basic and acidic residues" evidence="1">
    <location>
        <begin position="841"/>
        <end position="850"/>
    </location>
</feature>